<dbReference type="InterPro" id="IPR006578">
    <property type="entry name" value="MADF-dom"/>
</dbReference>
<dbReference type="GO" id="GO:0003677">
    <property type="term" value="F:DNA binding"/>
    <property type="evidence" value="ECO:0007669"/>
    <property type="project" value="InterPro"/>
</dbReference>
<name>A0A5E4QPP4_9NEOP</name>
<evidence type="ECO:0000256" key="2">
    <source>
        <dbReference type="SAM" id="MobiDB-lite"/>
    </source>
</evidence>
<dbReference type="Pfam" id="PF10545">
    <property type="entry name" value="MADF_DNA_bdg"/>
    <property type="match status" value="1"/>
</dbReference>
<dbReference type="PANTHER" id="PTHR12243:SF64">
    <property type="entry name" value="DORSAL INTERACTING PROTEIN 3-RELATED"/>
    <property type="match status" value="1"/>
</dbReference>
<sequence length="224" mass="26472">MASYSFDAESFINEIKNQPYIWNYEGNKFRSKREKAWIKVARVFISDFDNLGEAEQHDVFRKLQSKWRNLRDNYVKSIKRNNKEYTYAKKLAFLDDVYNARKAKKRIQPGSDNSSDDERNKTTEADTPNSDEEILSTIDNLKRRRIERVDAVDHDGSLCRELDTENIVSDDDRAFFDSLVPILREFNIDQKLEFRSEVLKLVKYIRNTPFIGVKNETIEFVCSE</sequence>
<dbReference type="PROSITE" id="PS51031">
    <property type="entry name" value="BESS"/>
    <property type="match status" value="1"/>
</dbReference>
<evidence type="ECO:0000256" key="1">
    <source>
        <dbReference type="PROSITE-ProRule" id="PRU00371"/>
    </source>
</evidence>
<feature type="domain" description="MADF" evidence="3">
    <location>
        <begin position="10"/>
        <end position="99"/>
    </location>
</feature>
<evidence type="ECO:0000313" key="5">
    <source>
        <dbReference type="EMBL" id="VVC99622.1"/>
    </source>
</evidence>
<evidence type="ECO:0000313" key="6">
    <source>
        <dbReference type="Proteomes" id="UP000324832"/>
    </source>
</evidence>
<dbReference type="GO" id="GO:0006357">
    <property type="term" value="P:regulation of transcription by RNA polymerase II"/>
    <property type="evidence" value="ECO:0007669"/>
    <property type="project" value="TreeGrafter"/>
</dbReference>
<protein>
    <recommendedName>
        <fullName evidence="7">MADF domain-containing protein</fullName>
    </recommendedName>
</protein>
<dbReference type="GO" id="GO:0005667">
    <property type="term" value="C:transcription regulator complex"/>
    <property type="evidence" value="ECO:0007669"/>
    <property type="project" value="TreeGrafter"/>
</dbReference>
<dbReference type="PROSITE" id="PS51029">
    <property type="entry name" value="MADF"/>
    <property type="match status" value="1"/>
</dbReference>
<proteinExistence type="predicted"/>
<keyword evidence="1" id="KW-0539">Nucleus</keyword>
<feature type="domain" description="BESS" evidence="4">
    <location>
        <begin position="169"/>
        <end position="208"/>
    </location>
</feature>
<dbReference type="OrthoDB" id="7121166at2759"/>
<dbReference type="InterPro" id="IPR004210">
    <property type="entry name" value="BESS_motif"/>
</dbReference>
<dbReference type="InterPro" id="IPR039353">
    <property type="entry name" value="TF_Adf1"/>
</dbReference>
<reference evidence="5 6" key="1">
    <citation type="submission" date="2017-07" db="EMBL/GenBank/DDBJ databases">
        <authorList>
            <person name="Talla V."/>
            <person name="Backstrom N."/>
        </authorList>
    </citation>
    <scope>NUCLEOTIDE SEQUENCE [LARGE SCALE GENOMIC DNA]</scope>
</reference>
<gene>
    <name evidence="5" type="ORF">LSINAPIS_LOCUS10460</name>
</gene>
<dbReference type="AlphaFoldDB" id="A0A5E4QPP4"/>
<evidence type="ECO:0008006" key="7">
    <source>
        <dbReference type="Google" id="ProtNLM"/>
    </source>
</evidence>
<evidence type="ECO:0000259" key="4">
    <source>
        <dbReference type="PROSITE" id="PS51031"/>
    </source>
</evidence>
<dbReference type="Proteomes" id="UP000324832">
    <property type="component" value="Unassembled WGS sequence"/>
</dbReference>
<dbReference type="EMBL" id="FZQP02004234">
    <property type="protein sequence ID" value="VVC99622.1"/>
    <property type="molecule type" value="Genomic_DNA"/>
</dbReference>
<comment type="subcellular location">
    <subcellularLocation>
        <location evidence="1">Nucleus</location>
    </subcellularLocation>
</comment>
<organism evidence="5 6">
    <name type="scientific">Leptidea sinapis</name>
    <dbReference type="NCBI Taxonomy" id="189913"/>
    <lineage>
        <taxon>Eukaryota</taxon>
        <taxon>Metazoa</taxon>
        <taxon>Ecdysozoa</taxon>
        <taxon>Arthropoda</taxon>
        <taxon>Hexapoda</taxon>
        <taxon>Insecta</taxon>
        <taxon>Pterygota</taxon>
        <taxon>Neoptera</taxon>
        <taxon>Endopterygota</taxon>
        <taxon>Lepidoptera</taxon>
        <taxon>Glossata</taxon>
        <taxon>Ditrysia</taxon>
        <taxon>Papilionoidea</taxon>
        <taxon>Pieridae</taxon>
        <taxon>Dismorphiinae</taxon>
        <taxon>Leptidea</taxon>
    </lineage>
</organism>
<feature type="region of interest" description="Disordered" evidence="2">
    <location>
        <begin position="104"/>
        <end position="132"/>
    </location>
</feature>
<dbReference type="Pfam" id="PF02944">
    <property type="entry name" value="BESS"/>
    <property type="match status" value="1"/>
</dbReference>
<accession>A0A5E4QPP4</accession>
<dbReference type="PANTHER" id="PTHR12243">
    <property type="entry name" value="MADF DOMAIN TRANSCRIPTION FACTOR"/>
    <property type="match status" value="1"/>
</dbReference>
<keyword evidence="6" id="KW-1185">Reference proteome</keyword>
<dbReference type="SMART" id="SM00595">
    <property type="entry name" value="MADF"/>
    <property type="match status" value="1"/>
</dbReference>
<evidence type="ECO:0000259" key="3">
    <source>
        <dbReference type="PROSITE" id="PS51029"/>
    </source>
</evidence>
<dbReference type="GO" id="GO:0005634">
    <property type="term" value="C:nucleus"/>
    <property type="evidence" value="ECO:0007669"/>
    <property type="project" value="UniProtKB-SubCell"/>
</dbReference>